<dbReference type="PATRIC" id="fig|1635277.3.peg.561"/>
<dbReference type="Gene3D" id="6.10.140.1170">
    <property type="match status" value="1"/>
</dbReference>
<comment type="cofactor">
    <cofactor evidence="1">
        <name>pyridoxal 5'-phosphate</name>
        <dbReference type="ChEBI" id="CHEBI:597326"/>
    </cofactor>
</comment>
<accession>A0A101I034</accession>
<evidence type="ECO:0000256" key="3">
    <source>
        <dbReference type="ARBA" id="ARBA00022691"/>
    </source>
</evidence>
<dbReference type="InterPro" id="IPR003739">
    <property type="entry name" value="Lys_aminomutase/Glu_NH3_mut"/>
</dbReference>
<dbReference type="Proteomes" id="UP000053467">
    <property type="component" value="Unassembled WGS sequence"/>
</dbReference>
<dbReference type="SFLD" id="SFLDS00029">
    <property type="entry name" value="Radical_SAM"/>
    <property type="match status" value="1"/>
</dbReference>
<dbReference type="AlphaFoldDB" id="A0A101I034"/>
<keyword evidence="4" id="KW-0479">Metal-binding</keyword>
<feature type="domain" description="Radical SAM core" evidence="8">
    <location>
        <begin position="316"/>
        <end position="446"/>
    </location>
</feature>
<dbReference type="InterPro" id="IPR007197">
    <property type="entry name" value="rSAM"/>
</dbReference>
<dbReference type="NCBIfam" id="TIGR00238">
    <property type="entry name" value="KamA family radical SAM protein"/>
    <property type="match status" value="1"/>
</dbReference>
<dbReference type="InterPro" id="IPR058240">
    <property type="entry name" value="rSAM_sf"/>
</dbReference>
<evidence type="ECO:0000313" key="10">
    <source>
        <dbReference type="Proteomes" id="UP000053467"/>
    </source>
</evidence>
<dbReference type="CDD" id="cd01335">
    <property type="entry name" value="Radical_SAM"/>
    <property type="match status" value="1"/>
</dbReference>
<evidence type="ECO:0000256" key="1">
    <source>
        <dbReference type="ARBA" id="ARBA00001933"/>
    </source>
</evidence>
<dbReference type="GO" id="GO:0003824">
    <property type="term" value="F:catalytic activity"/>
    <property type="evidence" value="ECO:0007669"/>
    <property type="project" value="InterPro"/>
</dbReference>
<dbReference type="SFLD" id="SFLDG01070">
    <property type="entry name" value="PLP-dependent"/>
    <property type="match status" value="1"/>
</dbReference>
<evidence type="ECO:0000256" key="6">
    <source>
        <dbReference type="ARBA" id="ARBA00023004"/>
    </source>
</evidence>
<evidence type="ECO:0000256" key="5">
    <source>
        <dbReference type="ARBA" id="ARBA00022898"/>
    </source>
</evidence>
<protein>
    <recommendedName>
        <fullName evidence="8">Radical SAM core domain-containing protein</fullName>
    </recommendedName>
</protein>
<proteinExistence type="predicted"/>
<evidence type="ECO:0000259" key="8">
    <source>
        <dbReference type="Pfam" id="PF04055"/>
    </source>
</evidence>
<dbReference type="EMBL" id="LGGX01000016">
    <property type="protein sequence ID" value="KUK86567.1"/>
    <property type="molecule type" value="Genomic_DNA"/>
</dbReference>
<sequence length="605" mass="72145">MTKNFNLKKELNLSKEELIKVLFTEDKKIEKIFRESSNLNELREKIFDHLNKLERNLFNVYSNKYYDRMHIIEKNNAKECLRIFKNIIRTENEIFTKFSALDTLQKIYKNDKKTIDEVDKGFLLEILYLIRGMNGKFHISNSSILSFEQINAELRCKILDGYSKEMFKHFKKFKKGTDKEIVENREKVKNKILEYFSATEEDWKDYKWHLKNIIKDYKTLSKLVNLEEDEKEGIKEAEKKGIPFQITPYYLTLFNENGRMKHDRVVRAQVIPSKRYCINVDMNRKHNIDMDFMEEKSTSPIAGVTRRYPVIVILKPFNSCPQICVYCQRNWEIQNIDNAEFSNEKIDSAIDWIKRNKNISEVLVTGGDPFTLNNGFIDSLLGKLSKIKHLERIRIGTRILVTLPFRIDRELIRILKKYNKIGKREICIVTHIEDSLEITSDVLDIVKKIKNSGINIYNQQVFTYFNSFKYQTCFLRKNLKLSGIEPYYLFNTKGKEETVDFRVPIARVEQERNEEARLLPGIVRTDESVFNVPKVGKSHLRSWQYHEVIMILKDGSRVYRFYPWESMLRLIDDYIYTDVPIYSYLKRLENDGEDVENYKSIWFYF</sequence>
<keyword evidence="7" id="KW-0411">Iron-sulfur</keyword>
<name>A0A101I034_UNCT6</name>
<keyword evidence="3" id="KW-0949">S-adenosyl-L-methionine</keyword>
<keyword evidence="5" id="KW-0663">Pyridoxal phosphate</keyword>
<reference evidence="10" key="1">
    <citation type="journal article" date="2015" name="MBio">
        <title>Genome-Resolved Metagenomic Analysis Reveals Roles for Candidate Phyla and Other Microbial Community Members in Biogeochemical Transformations in Oil Reservoirs.</title>
        <authorList>
            <person name="Hu P."/>
            <person name="Tom L."/>
            <person name="Singh A."/>
            <person name="Thomas B.C."/>
            <person name="Baker B.J."/>
            <person name="Piceno Y.M."/>
            <person name="Andersen G.L."/>
            <person name="Banfield J.F."/>
        </authorList>
    </citation>
    <scope>NUCLEOTIDE SEQUENCE [LARGE SCALE GENOMIC DNA]</scope>
</reference>
<dbReference type="Pfam" id="PF04055">
    <property type="entry name" value="Radical_SAM"/>
    <property type="match status" value="1"/>
</dbReference>
<evidence type="ECO:0000256" key="7">
    <source>
        <dbReference type="ARBA" id="ARBA00023014"/>
    </source>
</evidence>
<comment type="caution">
    <text evidence="9">The sequence shown here is derived from an EMBL/GenBank/DDBJ whole genome shotgun (WGS) entry which is preliminary data.</text>
</comment>
<gene>
    <name evidence="9" type="ORF">XE03_1443</name>
</gene>
<keyword evidence="6" id="KW-0408">Iron</keyword>
<keyword evidence="2" id="KW-0004">4Fe-4S</keyword>
<dbReference type="Gene3D" id="3.20.20.70">
    <property type="entry name" value="Aldolase class I"/>
    <property type="match status" value="1"/>
</dbReference>
<dbReference type="PANTHER" id="PTHR30538:SF0">
    <property type="entry name" value="L-LYSINE 2,3-AMINOMUTASE AQ_1632-RELATED"/>
    <property type="match status" value="1"/>
</dbReference>
<dbReference type="InterPro" id="IPR013785">
    <property type="entry name" value="Aldolase_TIM"/>
</dbReference>
<evidence type="ECO:0000313" key="9">
    <source>
        <dbReference type="EMBL" id="KUK86567.1"/>
    </source>
</evidence>
<evidence type="ECO:0000256" key="2">
    <source>
        <dbReference type="ARBA" id="ARBA00022485"/>
    </source>
</evidence>
<organism evidence="9 10">
    <name type="scientific">candidate division TA06 bacterium 34_109</name>
    <dbReference type="NCBI Taxonomy" id="1635277"/>
    <lineage>
        <taxon>Bacteria</taxon>
        <taxon>Bacteria division TA06</taxon>
    </lineage>
</organism>
<dbReference type="GO" id="GO:0046872">
    <property type="term" value="F:metal ion binding"/>
    <property type="evidence" value="ECO:0007669"/>
    <property type="project" value="UniProtKB-KW"/>
</dbReference>
<dbReference type="SUPFAM" id="SSF102114">
    <property type="entry name" value="Radical SAM enzymes"/>
    <property type="match status" value="1"/>
</dbReference>
<dbReference type="GO" id="GO:0051539">
    <property type="term" value="F:4 iron, 4 sulfur cluster binding"/>
    <property type="evidence" value="ECO:0007669"/>
    <property type="project" value="UniProtKB-KW"/>
</dbReference>
<dbReference type="PANTHER" id="PTHR30538">
    <property type="entry name" value="LYSINE 2,3-AMINOMUTASE-RELATED"/>
    <property type="match status" value="1"/>
</dbReference>
<evidence type="ECO:0000256" key="4">
    <source>
        <dbReference type="ARBA" id="ARBA00022723"/>
    </source>
</evidence>